<dbReference type="AlphaFoldDB" id="A0A375HZN0"/>
<evidence type="ECO:0000256" key="3">
    <source>
        <dbReference type="ARBA" id="ARBA00022741"/>
    </source>
</evidence>
<proteinExistence type="inferred from homology"/>
<dbReference type="RefSeq" id="WP_119715194.1">
    <property type="nucleotide sequence ID" value="NZ_OMOH01000003.1"/>
</dbReference>
<dbReference type="PANTHER" id="PTHR43553">
    <property type="entry name" value="HEAVY METAL TRANSPORTER"/>
    <property type="match status" value="1"/>
</dbReference>
<dbReference type="Pfam" id="PF00005">
    <property type="entry name" value="ABC_tran"/>
    <property type="match status" value="2"/>
</dbReference>
<organism evidence="6 7">
    <name type="scientific">Propionibacterium ruminifibrarum</name>
    <dbReference type="NCBI Taxonomy" id="1962131"/>
    <lineage>
        <taxon>Bacteria</taxon>
        <taxon>Bacillati</taxon>
        <taxon>Actinomycetota</taxon>
        <taxon>Actinomycetes</taxon>
        <taxon>Propionibacteriales</taxon>
        <taxon>Propionibacteriaceae</taxon>
        <taxon>Propionibacterium</taxon>
    </lineage>
</organism>
<dbReference type="InterPro" id="IPR050095">
    <property type="entry name" value="ECF_ABC_transporter_ATP-bd"/>
</dbReference>
<dbReference type="InterPro" id="IPR017871">
    <property type="entry name" value="ABC_transporter-like_CS"/>
</dbReference>
<evidence type="ECO:0000256" key="1">
    <source>
        <dbReference type="ARBA" id="ARBA00005417"/>
    </source>
</evidence>
<keyword evidence="4" id="KW-0067">ATP-binding</keyword>
<feature type="domain" description="ABC transporter" evidence="5">
    <location>
        <begin position="270"/>
        <end position="503"/>
    </location>
</feature>
<keyword evidence="6" id="KW-0378">Hydrolase</keyword>
<dbReference type="InterPro" id="IPR015856">
    <property type="entry name" value="ABC_transpr_CbiO/EcfA_su"/>
</dbReference>
<dbReference type="CDD" id="cd03225">
    <property type="entry name" value="ABC_cobalt_CbiO_domain1"/>
    <property type="match status" value="2"/>
</dbReference>
<dbReference type="PROSITE" id="PS50893">
    <property type="entry name" value="ABC_TRANSPORTER_2"/>
    <property type="match status" value="2"/>
</dbReference>
<dbReference type="GO" id="GO:0042626">
    <property type="term" value="F:ATPase-coupled transmembrane transporter activity"/>
    <property type="evidence" value="ECO:0007669"/>
    <property type="project" value="TreeGrafter"/>
</dbReference>
<evidence type="ECO:0000256" key="4">
    <source>
        <dbReference type="ARBA" id="ARBA00022840"/>
    </source>
</evidence>
<dbReference type="PANTHER" id="PTHR43553:SF24">
    <property type="entry name" value="ENERGY-COUPLING FACTOR TRANSPORTER ATP-BINDING PROTEIN ECFA1"/>
    <property type="match status" value="1"/>
</dbReference>
<evidence type="ECO:0000313" key="6">
    <source>
        <dbReference type="EMBL" id="SPF68001.1"/>
    </source>
</evidence>
<comment type="similarity">
    <text evidence="1">Belongs to the ABC transporter superfamily.</text>
</comment>
<dbReference type="EMBL" id="OMOH01000003">
    <property type="protein sequence ID" value="SPF68001.1"/>
    <property type="molecule type" value="Genomic_DNA"/>
</dbReference>
<dbReference type="InterPro" id="IPR003439">
    <property type="entry name" value="ABC_transporter-like_ATP-bd"/>
</dbReference>
<dbReference type="GO" id="GO:0016887">
    <property type="term" value="F:ATP hydrolysis activity"/>
    <property type="evidence" value="ECO:0007669"/>
    <property type="project" value="InterPro"/>
</dbReference>
<dbReference type="InterPro" id="IPR003593">
    <property type="entry name" value="AAA+_ATPase"/>
</dbReference>
<dbReference type="GO" id="GO:0005524">
    <property type="term" value="F:ATP binding"/>
    <property type="evidence" value="ECO:0007669"/>
    <property type="project" value="UniProtKB-KW"/>
</dbReference>
<keyword evidence="2" id="KW-0813">Transport</keyword>
<reference evidence="7" key="1">
    <citation type="submission" date="2018-02" db="EMBL/GenBank/DDBJ databases">
        <authorList>
            <person name="Hornung B."/>
        </authorList>
    </citation>
    <scope>NUCLEOTIDE SEQUENCE [LARGE SCALE GENOMIC DNA]</scope>
</reference>
<dbReference type="Proteomes" id="UP000265962">
    <property type="component" value="Unassembled WGS sequence"/>
</dbReference>
<keyword evidence="3" id="KW-0547">Nucleotide-binding</keyword>
<dbReference type="InterPro" id="IPR027417">
    <property type="entry name" value="P-loop_NTPase"/>
</dbReference>
<gene>
    <name evidence="6" type="ORF">PROPJV5_0958</name>
</gene>
<dbReference type="Gene3D" id="3.40.50.300">
    <property type="entry name" value="P-loop containing nucleotide triphosphate hydrolases"/>
    <property type="match status" value="2"/>
</dbReference>
<evidence type="ECO:0000256" key="2">
    <source>
        <dbReference type="ARBA" id="ARBA00022448"/>
    </source>
</evidence>
<keyword evidence="7" id="KW-1185">Reference proteome</keyword>
<dbReference type="SMART" id="SM00382">
    <property type="entry name" value="AAA"/>
    <property type="match status" value="2"/>
</dbReference>
<accession>A0A375HZN0</accession>
<feature type="domain" description="ABC transporter" evidence="5">
    <location>
        <begin position="5"/>
        <end position="247"/>
    </location>
</feature>
<dbReference type="GO" id="GO:0043190">
    <property type="term" value="C:ATP-binding cassette (ABC) transporter complex"/>
    <property type="evidence" value="ECO:0007669"/>
    <property type="project" value="TreeGrafter"/>
</dbReference>
<dbReference type="PROSITE" id="PS00211">
    <property type="entry name" value="ABC_TRANSPORTER_1"/>
    <property type="match status" value="2"/>
</dbReference>
<dbReference type="SUPFAM" id="SSF52540">
    <property type="entry name" value="P-loop containing nucleoside triphosphate hydrolases"/>
    <property type="match status" value="2"/>
</dbReference>
<evidence type="ECO:0000259" key="5">
    <source>
        <dbReference type="PROSITE" id="PS50893"/>
    </source>
</evidence>
<dbReference type="EC" id="3.6.1.3" evidence="6"/>
<protein>
    <submittedName>
        <fullName evidence="6">Adenosinetriphosphatase</fullName>
        <ecNumber evidence="6">3.6.1.3</ecNumber>
    </submittedName>
</protein>
<evidence type="ECO:0000313" key="7">
    <source>
        <dbReference type="Proteomes" id="UP000265962"/>
    </source>
</evidence>
<sequence>MTHAVEVRDWGWRYAGRSAWAARDISFTLGEGERVLLLGASGAGKSTLLAALAGVLGDEDEGEQTGSVLVGGKHPTRMRGAVGLVMQDPDAQVISQRIGDDVAFGCENLGMAREHIWPAVRAALDAVSLHLPLEHPTSALSGGQKQRLAIAGALAMWSGSPADTRLLCLDEPTANLDPAGVNRVREAVANVVADRRTTLVIVEHRVEVWSDLVDRVIVLAPGGGVLADGAPAEVFAERGPELAAAGAWVPGVAPDIEPRNSPPPAGRPLLTGHRLTIGYQTGRPVQSGLEVAIPPGRSTVVVGPNGTGKTTLALTLAGLLAPLAGRVEAAEQLRPRHTGFLTRAMRRRFDPASPATWASRDLLTRLGVVFQNPEHQFVETSVRAELGVGLRALGRPGTEITGRVDALLERLHLTGVADANPFTLSGGEKRRLSVGTVLATGPSLIVLDEPTFGQDRVTWTDLVRLVQAILDEGRTIISVTHDDTYVRLLGENLLALEPTGREAA</sequence>
<dbReference type="OrthoDB" id="501320at2"/>
<name>A0A375HZN0_9ACTN</name>